<sequence>MVERYFLGTETSERYPLWTRANVGEVFPDPVAMSSFDFAFHNADGIRHSELGWRDAYARIGAFTEDEFDPDNPVILGVFGGYAYLNASVMRIFGERAPGLSAEAIDAQFFGAQPGIPAYEPHPDDSDPEAEARIGATFGWVLTTDGLPEVMADQEAVDTLRAQRPDFVSMDDGELMAWGEERLDSHFRHLFCQHLFVTSLATLPAGIITDVCEALGRPQDALKLLSGLGDVESAAPSMAMWDLGRRVAASAALGAAFDEGLDGLDGRLRELDGDDARDFVAVFDEFLYTYGCRGPNEWETRCPTWETEPDLALAAVDRMRLSPDGADPAGRQATMAVERERLGAEMVEMLAADPETQGQFGAALRSAGIFMPGRERTKTNCIKLIHEVRMAYLEFGRRMLDRGVFPEVTSFGMVTFDEARQILEDPSGWREVIEERQAVFDEVQQLQEPFVIVGQAPPLADWPRRDAVLVDPVGVGESIQGMPGCPGVARGRARVVLDSHDPTALEPGDVLVAPLTDPSWTPLFVPASGVIVDVGAPLSHAIIVSRELGIPCVVSATGA</sequence>
<dbReference type="InterPro" id="IPR051549">
    <property type="entry name" value="PEP_Utilizing_Enz"/>
</dbReference>
<name>A0A381SGA9_9ZZZZ</name>
<dbReference type="PANTHER" id="PTHR43615:SF1">
    <property type="entry name" value="PPDK_N DOMAIN-CONTAINING PROTEIN"/>
    <property type="match status" value="1"/>
</dbReference>
<feature type="domain" description="PEP-utilising enzyme mobile" evidence="1">
    <location>
        <begin position="506"/>
        <end position="559"/>
    </location>
</feature>
<dbReference type="AlphaFoldDB" id="A0A381SGA9"/>
<accession>A0A381SGA9</accession>
<gene>
    <name evidence="2" type="ORF">METZ01_LOCUS54191</name>
</gene>
<dbReference type="PANTHER" id="PTHR43615">
    <property type="entry name" value="PHOSPHOENOLPYRUVATE SYNTHASE-RELATED"/>
    <property type="match status" value="1"/>
</dbReference>
<evidence type="ECO:0000259" key="1">
    <source>
        <dbReference type="Pfam" id="PF00391"/>
    </source>
</evidence>
<evidence type="ECO:0000313" key="2">
    <source>
        <dbReference type="EMBL" id="SVA01337.1"/>
    </source>
</evidence>
<organism evidence="2">
    <name type="scientific">marine metagenome</name>
    <dbReference type="NCBI Taxonomy" id="408172"/>
    <lineage>
        <taxon>unclassified sequences</taxon>
        <taxon>metagenomes</taxon>
        <taxon>ecological metagenomes</taxon>
    </lineage>
</organism>
<dbReference type="InterPro" id="IPR008279">
    <property type="entry name" value="PEP-util_enz_mobile_dom"/>
</dbReference>
<feature type="non-terminal residue" evidence="2">
    <location>
        <position position="559"/>
    </location>
</feature>
<reference evidence="2" key="1">
    <citation type="submission" date="2018-05" db="EMBL/GenBank/DDBJ databases">
        <authorList>
            <person name="Lanie J.A."/>
            <person name="Ng W.-L."/>
            <person name="Kazmierczak K.M."/>
            <person name="Andrzejewski T.M."/>
            <person name="Davidsen T.M."/>
            <person name="Wayne K.J."/>
            <person name="Tettelin H."/>
            <person name="Glass J.I."/>
            <person name="Rusch D."/>
            <person name="Podicherti R."/>
            <person name="Tsui H.-C.T."/>
            <person name="Winkler M.E."/>
        </authorList>
    </citation>
    <scope>NUCLEOTIDE SEQUENCE</scope>
</reference>
<dbReference type="GO" id="GO:0016772">
    <property type="term" value="F:transferase activity, transferring phosphorus-containing groups"/>
    <property type="evidence" value="ECO:0007669"/>
    <property type="project" value="InterPro"/>
</dbReference>
<proteinExistence type="predicted"/>
<dbReference type="InterPro" id="IPR036637">
    <property type="entry name" value="Phosphohistidine_dom_sf"/>
</dbReference>
<protein>
    <recommendedName>
        <fullName evidence="1">PEP-utilising enzyme mobile domain-containing protein</fullName>
    </recommendedName>
</protein>
<dbReference type="SUPFAM" id="SSF52009">
    <property type="entry name" value="Phosphohistidine domain"/>
    <property type="match status" value="1"/>
</dbReference>
<dbReference type="Gene3D" id="3.50.30.10">
    <property type="entry name" value="Phosphohistidine domain"/>
    <property type="match status" value="1"/>
</dbReference>
<dbReference type="EMBL" id="UINC01002893">
    <property type="protein sequence ID" value="SVA01337.1"/>
    <property type="molecule type" value="Genomic_DNA"/>
</dbReference>
<dbReference type="Pfam" id="PF00391">
    <property type="entry name" value="PEP-utilizers"/>
    <property type="match status" value="1"/>
</dbReference>